<reference evidence="2 3" key="1">
    <citation type="submission" date="2016-06" db="EMBL/GenBank/DDBJ databases">
        <title>Genome sequencing of Cryobacterium arcticum PAMC 27867.</title>
        <authorList>
            <person name="Lee J."/>
            <person name="Kim O.-S."/>
        </authorList>
    </citation>
    <scope>NUCLEOTIDE SEQUENCE [LARGE SCALE GENOMIC DNA]</scope>
    <source>
        <strain evidence="2 3">PAMC 27867</strain>
    </source>
</reference>
<keyword evidence="3" id="KW-1185">Reference proteome</keyword>
<accession>A0A1B1BFM2</accession>
<evidence type="ECO:0000313" key="3">
    <source>
        <dbReference type="Proteomes" id="UP000092582"/>
    </source>
</evidence>
<protein>
    <submittedName>
        <fullName evidence="2">Uncharacterized protein</fullName>
    </submittedName>
</protein>
<dbReference type="KEGG" id="cart:PA27867_0386"/>
<dbReference type="STRING" id="670052.PA27867_0386"/>
<proteinExistence type="predicted"/>
<dbReference type="EMBL" id="CP016282">
    <property type="protein sequence ID" value="ANP71359.1"/>
    <property type="molecule type" value="Genomic_DNA"/>
</dbReference>
<keyword evidence="1" id="KW-1133">Transmembrane helix</keyword>
<evidence type="ECO:0000256" key="1">
    <source>
        <dbReference type="SAM" id="Phobius"/>
    </source>
</evidence>
<organism evidence="2 3">
    <name type="scientific">Cryobacterium arcticum</name>
    <dbReference type="NCBI Taxonomy" id="670052"/>
    <lineage>
        <taxon>Bacteria</taxon>
        <taxon>Bacillati</taxon>
        <taxon>Actinomycetota</taxon>
        <taxon>Actinomycetes</taxon>
        <taxon>Micrococcales</taxon>
        <taxon>Microbacteriaceae</taxon>
        <taxon>Cryobacterium</taxon>
    </lineage>
</organism>
<evidence type="ECO:0000313" key="2">
    <source>
        <dbReference type="EMBL" id="ANP71359.1"/>
    </source>
</evidence>
<sequence length="62" mass="6526">MVADGSARPPRWTTLVGWVWSVVVLGLGVWVSVATGEWIALLCAAGLVILPLGGLALRARRS</sequence>
<feature type="transmembrane region" description="Helical" evidence="1">
    <location>
        <begin position="12"/>
        <end position="32"/>
    </location>
</feature>
<keyword evidence="1" id="KW-0812">Transmembrane</keyword>
<feature type="transmembrane region" description="Helical" evidence="1">
    <location>
        <begin position="38"/>
        <end position="57"/>
    </location>
</feature>
<keyword evidence="1" id="KW-0472">Membrane</keyword>
<dbReference type="RefSeq" id="WP_066592484.1">
    <property type="nucleotide sequence ID" value="NZ_CP016282.1"/>
</dbReference>
<name>A0A1B1BFM2_9MICO</name>
<dbReference type="Proteomes" id="UP000092582">
    <property type="component" value="Chromosome 1"/>
</dbReference>
<dbReference type="AlphaFoldDB" id="A0A1B1BFM2"/>
<gene>
    <name evidence="2" type="ORF">PA27867_0386</name>
</gene>